<keyword evidence="3" id="KW-0963">Cytoplasm</keyword>
<evidence type="ECO:0000256" key="3">
    <source>
        <dbReference type="ARBA" id="ARBA00022490"/>
    </source>
</evidence>
<feature type="region of interest" description="Disordered" evidence="8">
    <location>
        <begin position="21"/>
        <end position="46"/>
    </location>
</feature>
<keyword evidence="10" id="KW-1185">Reference proteome</keyword>
<protein>
    <submittedName>
        <fullName evidence="9">Microtubule-associated protein 70-4</fullName>
    </submittedName>
</protein>
<evidence type="ECO:0000256" key="5">
    <source>
        <dbReference type="ARBA" id="ARBA00023054"/>
    </source>
</evidence>
<evidence type="ECO:0000256" key="2">
    <source>
        <dbReference type="ARBA" id="ARBA00008825"/>
    </source>
</evidence>
<keyword evidence="4" id="KW-0493">Microtubule</keyword>
<feature type="coiled-coil region" evidence="7">
    <location>
        <begin position="59"/>
        <end position="86"/>
    </location>
</feature>
<evidence type="ECO:0000313" key="9">
    <source>
        <dbReference type="EMBL" id="KAK8962100.1"/>
    </source>
</evidence>
<dbReference type="Proteomes" id="UP001412067">
    <property type="component" value="Unassembled WGS sequence"/>
</dbReference>
<organism evidence="9 10">
    <name type="scientific">Platanthera guangdongensis</name>
    <dbReference type="NCBI Taxonomy" id="2320717"/>
    <lineage>
        <taxon>Eukaryota</taxon>
        <taxon>Viridiplantae</taxon>
        <taxon>Streptophyta</taxon>
        <taxon>Embryophyta</taxon>
        <taxon>Tracheophyta</taxon>
        <taxon>Spermatophyta</taxon>
        <taxon>Magnoliopsida</taxon>
        <taxon>Liliopsida</taxon>
        <taxon>Asparagales</taxon>
        <taxon>Orchidaceae</taxon>
        <taxon>Orchidoideae</taxon>
        <taxon>Orchideae</taxon>
        <taxon>Orchidinae</taxon>
        <taxon>Platanthera</taxon>
    </lineage>
</organism>
<reference evidence="9 10" key="1">
    <citation type="journal article" date="2022" name="Nat. Plants">
        <title>Genomes of leafy and leafless Platanthera orchids illuminate the evolution of mycoheterotrophy.</title>
        <authorList>
            <person name="Li M.H."/>
            <person name="Liu K.W."/>
            <person name="Li Z."/>
            <person name="Lu H.C."/>
            <person name="Ye Q.L."/>
            <person name="Zhang D."/>
            <person name="Wang J.Y."/>
            <person name="Li Y.F."/>
            <person name="Zhong Z.M."/>
            <person name="Liu X."/>
            <person name="Yu X."/>
            <person name="Liu D.K."/>
            <person name="Tu X.D."/>
            <person name="Liu B."/>
            <person name="Hao Y."/>
            <person name="Liao X.Y."/>
            <person name="Jiang Y.T."/>
            <person name="Sun W.H."/>
            <person name="Chen J."/>
            <person name="Chen Y.Q."/>
            <person name="Ai Y."/>
            <person name="Zhai J.W."/>
            <person name="Wu S.S."/>
            <person name="Zhou Z."/>
            <person name="Hsiao Y.Y."/>
            <person name="Wu W.L."/>
            <person name="Chen Y.Y."/>
            <person name="Lin Y.F."/>
            <person name="Hsu J.L."/>
            <person name="Li C.Y."/>
            <person name="Wang Z.W."/>
            <person name="Zhao X."/>
            <person name="Zhong W.Y."/>
            <person name="Ma X.K."/>
            <person name="Ma L."/>
            <person name="Huang J."/>
            <person name="Chen G.Z."/>
            <person name="Huang M.Z."/>
            <person name="Huang L."/>
            <person name="Peng D.H."/>
            <person name="Luo Y.B."/>
            <person name="Zou S.Q."/>
            <person name="Chen S.P."/>
            <person name="Lan S."/>
            <person name="Tsai W.C."/>
            <person name="Van de Peer Y."/>
            <person name="Liu Z.J."/>
        </authorList>
    </citation>
    <scope>NUCLEOTIDE SEQUENCE [LARGE SCALE GENOMIC DNA]</scope>
    <source>
        <strain evidence="9">Lor288</strain>
    </source>
</reference>
<evidence type="ECO:0000313" key="10">
    <source>
        <dbReference type="Proteomes" id="UP001412067"/>
    </source>
</evidence>
<evidence type="ECO:0000256" key="6">
    <source>
        <dbReference type="ARBA" id="ARBA00023212"/>
    </source>
</evidence>
<comment type="subcellular location">
    <subcellularLocation>
        <location evidence="1">Cytoplasm</location>
        <location evidence="1">Cytoskeleton</location>
    </subcellularLocation>
</comment>
<proteinExistence type="inferred from homology"/>
<keyword evidence="5 7" id="KW-0175">Coiled coil</keyword>
<comment type="caution">
    <text evidence="9">The sequence shown here is derived from an EMBL/GenBank/DDBJ whole genome shotgun (WGS) entry which is preliminary data.</text>
</comment>
<dbReference type="InterPro" id="IPR009768">
    <property type="entry name" value="MAP70"/>
</dbReference>
<comment type="similarity">
    <text evidence="2">Belongs to the MAP70 family.</text>
</comment>
<evidence type="ECO:0000256" key="8">
    <source>
        <dbReference type="SAM" id="MobiDB-lite"/>
    </source>
</evidence>
<dbReference type="EMBL" id="JBBWWR010000008">
    <property type="protein sequence ID" value="KAK8962100.1"/>
    <property type="molecule type" value="Genomic_DNA"/>
</dbReference>
<sequence>MDIPKEVKEVVPTDCLEEEKPGAIDWGKTSRRRQGKTEDMGSLGEAGVRDFGNPVLIELNRLENLLKEKERELGVAQNEIKALKGTEFLKDKTIVEVNVENKLCF</sequence>
<keyword evidence="6" id="KW-0206">Cytoskeleton</keyword>
<evidence type="ECO:0000256" key="1">
    <source>
        <dbReference type="ARBA" id="ARBA00004245"/>
    </source>
</evidence>
<evidence type="ECO:0000256" key="7">
    <source>
        <dbReference type="SAM" id="Coils"/>
    </source>
</evidence>
<dbReference type="PANTHER" id="PTHR31246:SF5">
    <property type="entry name" value="MICROTUBULE-ASSOCIATED PROTEIN 70-5"/>
    <property type="match status" value="1"/>
</dbReference>
<accession>A0ABR2MDP7</accession>
<evidence type="ECO:0000256" key="4">
    <source>
        <dbReference type="ARBA" id="ARBA00022701"/>
    </source>
</evidence>
<gene>
    <name evidence="9" type="primary">MAP70.4</name>
    <name evidence="9" type="ORF">KSP40_PGU013487</name>
</gene>
<name>A0ABR2MDP7_9ASPA</name>
<dbReference type="Pfam" id="PF07058">
    <property type="entry name" value="MAP70"/>
    <property type="match status" value="1"/>
</dbReference>
<dbReference type="PANTHER" id="PTHR31246">
    <property type="entry name" value="MICROTUBULE-ASSOCIATED PROTEIN 70-2"/>
    <property type="match status" value="1"/>
</dbReference>